<dbReference type="eggNOG" id="ENOG5033AA2">
    <property type="taxonomic scope" value="Bacteria"/>
</dbReference>
<proteinExistence type="predicted"/>
<dbReference type="AlphaFoldDB" id="A0A096BEJ1"/>
<feature type="transmembrane region" description="Helical" evidence="1">
    <location>
        <begin position="64"/>
        <end position="94"/>
    </location>
</feature>
<name>A0A096BEJ1_FLAPL</name>
<comment type="caution">
    <text evidence="2">The sequence shown here is derived from an EMBL/GenBank/DDBJ whole genome shotgun (WGS) entry which is preliminary data.</text>
</comment>
<protein>
    <recommendedName>
        <fullName evidence="4">DUF4064 domain-containing protein</fullName>
    </recommendedName>
</protein>
<gene>
    <name evidence="2" type="ORF">HMPREF9460_00033</name>
</gene>
<evidence type="ECO:0000313" key="3">
    <source>
        <dbReference type="Proteomes" id="UP000029585"/>
    </source>
</evidence>
<feature type="transmembrane region" description="Helical" evidence="1">
    <location>
        <begin position="12"/>
        <end position="35"/>
    </location>
</feature>
<accession>A0A096BEJ1</accession>
<evidence type="ECO:0008006" key="4">
    <source>
        <dbReference type="Google" id="ProtNLM"/>
    </source>
</evidence>
<feature type="transmembrane region" description="Helical" evidence="1">
    <location>
        <begin position="132"/>
        <end position="150"/>
    </location>
</feature>
<organism evidence="2 3">
    <name type="scientific">Flavonifractor plautii 1_3_50AFAA</name>
    <dbReference type="NCBI Taxonomy" id="742738"/>
    <lineage>
        <taxon>Bacteria</taxon>
        <taxon>Bacillati</taxon>
        <taxon>Bacillota</taxon>
        <taxon>Clostridia</taxon>
        <taxon>Eubacteriales</taxon>
        <taxon>Oscillospiraceae</taxon>
        <taxon>Flavonifractor</taxon>
    </lineage>
</organism>
<dbReference type="PATRIC" id="fig|742738.3.peg.35"/>
<keyword evidence="1" id="KW-0812">Transmembrane</keyword>
<keyword evidence="1" id="KW-1133">Transmembrane helix</keyword>
<dbReference type="EMBL" id="ADLO01000002">
    <property type="protein sequence ID" value="KGF57570.1"/>
    <property type="molecule type" value="Genomic_DNA"/>
</dbReference>
<feature type="transmembrane region" description="Helical" evidence="1">
    <location>
        <begin position="106"/>
        <end position="126"/>
    </location>
</feature>
<evidence type="ECO:0000256" key="1">
    <source>
        <dbReference type="SAM" id="Phobius"/>
    </source>
</evidence>
<dbReference type="RefSeq" id="WP_007495965.1">
    <property type="nucleotide sequence ID" value="NZ_KN174161.1"/>
</dbReference>
<sequence>MHEHPNSLLKVGCLLFIVGGLASALVTLAGLLLSVGSMMDSELYPYVDQMARAQSDGLIGGDEIMAVFSGFVFVMGAIAVIMLIIDLTVGILGLSRSRRPEKYRFFLGWGIPLLVIGGIGTLLTGVVTPNGVASLVCGVAAPILFIVGGIQQNKAYNEAHTPTP</sequence>
<keyword evidence="1" id="KW-0472">Membrane</keyword>
<dbReference type="Proteomes" id="UP000029585">
    <property type="component" value="Unassembled WGS sequence"/>
</dbReference>
<reference evidence="2 3" key="1">
    <citation type="submission" date="2011-08" db="EMBL/GenBank/DDBJ databases">
        <title>The Genome Sequence of Clostridium orbiscindens 1_3_50AFAA.</title>
        <authorList>
            <consortium name="The Broad Institute Genome Sequencing Platform"/>
            <person name="Earl A."/>
            <person name="Ward D."/>
            <person name="Feldgarden M."/>
            <person name="Gevers D."/>
            <person name="Daigneault M."/>
            <person name="Strauss J."/>
            <person name="Allen-Vercoe E."/>
            <person name="Young S.K."/>
            <person name="Zeng Q."/>
            <person name="Gargeya S."/>
            <person name="Fitzgerald M."/>
            <person name="Haas B."/>
            <person name="Abouelleil A."/>
            <person name="Alvarado L."/>
            <person name="Arachchi H.M."/>
            <person name="Berlin A."/>
            <person name="Brown A."/>
            <person name="Chapman S.B."/>
            <person name="Chen Z."/>
            <person name="Dunbar C."/>
            <person name="Freedman E."/>
            <person name="Gearin G."/>
            <person name="Gellesch M."/>
            <person name="Goldberg J."/>
            <person name="Griggs A."/>
            <person name="Gujja S."/>
            <person name="Heiman D."/>
            <person name="Howarth C."/>
            <person name="Larson L."/>
            <person name="Lui A."/>
            <person name="MacDonald P.J.P."/>
            <person name="Montmayeur A."/>
            <person name="Murphy C."/>
            <person name="Neiman D."/>
            <person name="Pearson M."/>
            <person name="Priest M."/>
            <person name="Roberts A."/>
            <person name="Saif S."/>
            <person name="Shea T."/>
            <person name="Shenoy N."/>
            <person name="Sisk P."/>
            <person name="Stolte C."/>
            <person name="Sykes S."/>
            <person name="Wortman J."/>
            <person name="Nusbaum C."/>
            <person name="Birren B."/>
        </authorList>
    </citation>
    <scope>NUCLEOTIDE SEQUENCE [LARGE SCALE GENOMIC DNA]</scope>
    <source>
        <strain evidence="2 3">1_3_50AFAA</strain>
    </source>
</reference>
<dbReference type="HOGENOM" id="CLU_1616149_0_0_9"/>
<dbReference type="GeneID" id="63971270"/>
<keyword evidence="3" id="KW-1185">Reference proteome</keyword>
<evidence type="ECO:0000313" key="2">
    <source>
        <dbReference type="EMBL" id="KGF57570.1"/>
    </source>
</evidence>